<evidence type="ECO:0000256" key="14">
    <source>
        <dbReference type="SAM" id="MobiDB-lite"/>
    </source>
</evidence>
<dbReference type="GO" id="GO:0009002">
    <property type="term" value="F:serine-type D-Ala-D-Ala carboxypeptidase activity"/>
    <property type="evidence" value="ECO:0007669"/>
    <property type="project" value="UniProtKB-EC"/>
</dbReference>
<reference evidence="18 19" key="1">
    <citation type="journal article" date="2011" name="Environ. Microbiol.">
        <title>Genome of alkaliphilic Bacillus pseudofirmus OF4 reveals adaptations that support the ability to grow in an external pH range from 7.5 to 11.4.</title>
        <authorList>
            <person name="Janto B."/>
            <person name="Ahmed A."/>
            <person name="Ito M."/>
            <person name="Liu J."/>
            <person name="Hicks D.B."/>
            <person name="Pagni S."/>
            <person name="Fackelmayer O.J."/>
            <person name="Smith T.A."/>
            <person name="Earl J."/>
            <person name="Elbourne L.D."/>
            <person name="Hassan K."/>
            <person name="Paulsen I.T."/>
            <person name="Kolsto A.B."/>
            <person name="Tourasse N.J."/>
            <person name="Ehrlich G.D."/>
            <person name="Boissy R."/>
            <person name="Ivey D.M."/>
            <person name="Li G."/>
            <person name="Xue Y."/>
            <person name="Ma Y."/>
            <person name="Hu F.Z."/>
            <person name="Krulwich T.A."/>
        </authorList>
    </citation>
    <scope>NUCLEOTIDE SEQUENCE [LARGE SCALE GENOMIC DNA]</scope>
    <source>
        <strain evidence="19">ATCC BAA-2126 / JCM 17055 / OF4</strain>
    </source>
</reference>
<dbReference type="PANTHER" id="PTHR32282">
    <property type="entry name" value="BINDING PROTEIN TRANSPEPTIDASE, PUTATIVE-RELATED"/>
    <property type="match status" value="1"/>
</dbReference>
<evidence type="ECO:0000313" key="18">
    <source>
        <dbReference type="EMBL" id="ADC51912.1"/>
    </source>
</evidence>
<evidence type="ECO:0000256" key="6">
    <source>
        <dbReference type="ARBA" id="ARBA00022679"/>
    </source>
</evidence>
<feature type="transmembrane region" description="Helical" evidence="15">
    <location>
        <begin position="25"/>
        <end position="52"/>
    </location>
</feature>
<dbReference type="eggNOG" id="COG0744">
    <property type="taxonomic scope" value="Bacteria"/>
</dbReference>
<dbReference type="InterPro" id="IPR001264">
    <property type="entry name" value="Glyco_trans_51"/>
</dbReference>
<comment type="similarity">
    <text evidence="2">In the N-terminal section; belongs to the glycosyltransferase 51 family.</text>
</comment>
<dbReference type="InterPro" id="IPR023346">
    <property type="entry name" value="Lysozyme-like_dom_sf"/>
</dbReference>
<evidence type="ECO:0000256" key="10">
    <source>
        <dbReference type="ARBA" id="ARBA00023268"/>
    </source>
</evidence>
<dbReference type="GO" id="GO:0008360">
    <property type="term" value="P:regulation of cell shape"/>
    <property type="evidence" value="ECO:0007669"/>
    <property type="project" value="UniProtKB-KW"/>
</dbReference>
<accession>D3FTT1</accession>
<keyword evidence="11" id="KW-0961">Cell wall biogenesis/degradation</keyword>
<dbReference type="NCBIfam" id="TIGR02074">
    <property type="entry name" value="PBP_1a_fam"/>
    <property type="match status" value="1"/>
</dbReference>
<dbReference type="AlphaFoldDB" id="D3FTT1"/>
<keyword evidence="15" id="KW-0472">Membrane</keyword>
<dbReference type="EMBL" id="CP001878">
    <property type="protein sequence ID" value="ADC51912.1"/>
    <property type="molecule type" value="Genomic_DNA"/>
</dbReference>
<evidence type="ECO:0000256" key="13">
    <source>
        <dbReference type="ARBA" id="ARBA00049902"/>
    </source>
</evidence>
<feature type="compositionally biased region" description="Acidic residues" evidence="14">
    <location>
        <begin position="803"/>
        <end position="814"/>
    </location>
</feature>
<keyword evidence="4" id="KW-0645">Protease</keyword>
<dbReference type="KEGG" id="bpf:BpOF4_19365"/>
<dbReference type="InterPro" id="IPR012338">
    <property type="entry name" value="Beta-lactam/transpept-like"/>
</dbReference>
<dbReference type="STRING" id="398511.BpOF4_19365"/>
<feature type="region of interest" description="Disordered" evidence="14">
    <location>
        <begin position="695"/>
        <end position="839"/>
    </location>
</feature>
<dbReference type="Pfam" id="PF00912">
    <property type="entry name" value="Transgly"/>
    <property type="match status" value="1"/>
</dbReference>
<dbReference type="InterPro" id="IPR001460">
    <property type="entry name" value="PCN-bd_Tpept"/>
</dbReference>
<evidence type="ECO:0000256" key="1">
    <source>
        <dbReference type="ARBA" id="ARBA00007090"/>
    </source>
</evidence>
<dbReference type="RefSeq" id="WP_012959274.1">
    <property type="nucleotide sequence ID" value="NC_013791.2"/>
</dbReference>
<evidence type="ECO:0000256" key="9">
    <source>
        <dbReference type="ARBA" id="ARBA00022984"/>
    </source>
</evidence>
<comment type="similarity">
    <text evidence="1">In the C-terminal section; belongs to the transpeptidase family.</text>
</comment>
<feature type="compositionally biased region" description="Acidic residues" evidence="14">
    <location>
        <begin position="728"/>
        <end position="784"/>
    </location>
</feature>
<dbReference type="PANTHER" id="PTHR32282:SF29">
    <property type="entry name" value="PENICILLIN-BINDING PROTEIN 1A"/>
    <property type="match status" value="1"/>
</dbReference>
<evidence type="ECO:0000256" key="2">
    <source>
        <dbReference type="ARBA" id="ARBA00007739"/>
    </source>
</evidence>
<feature type="compositionally biased region" description="Basic and acidic residues" evidence="14">
    <location>
        <begin position="695"/>
        <end position="727"/>
    </location>
</feature>
<evidence type="ECO:0000256" key="5">
    <source>
        <dbReference type="ARBA" id="ARBA00022676"/>
    </source>
</evidence>
<keyword evidence="15" id="KW-1133">Transmembrane helix</keyword>
<keyword evidence="9" id="KW-0573">Peptidoglycan synthesis</keyword>
<evidence type="ECO:0000256" key="7">
    <source>
        <dbReference type="ARBA" id="ARBA00022801"/>
    </source>
</evidence>
<gene>
    <name evidence="18" type="primary">pbp1A/1B</name>
    <name evidence="18" type="ordered locus">BpOF4_19365</name>
</gene>
<feature type="domain" description="Penicillin-binding protein transpeptidase" evidence="16">
    <location>
        <begin position="345"/>
        <end position="631"/>
    </location>
</feature>
<sequence>MADKPETREEKRKLKKRKHKRGSGLLFKIAAVLTVLFVIAGAVGSFTIYGLVQSAPEIDDDTFAFANSSTLYDHNNEEIIALSNGENRQSMSIEEVPDHVKDAFIAIEDVRFHDHSGLDIRRIGGAVISNITNGFGAEGGSTITQQVVKNSLLTAEKSMTRKVQEAYLALELERHYTKDEILELYLNKIYFGNGAYGIVTAAETYFNKEVDELTINEAALLAGLPQRPSGYDPYQNPDLAEERRNTVLYVMHEHGFITEEEYDEERSMPVEDMLQRGSEDQSVSDAFMDQVYRELEQIDGLTAQMIYNGGLEIYTTYDADAQAHVEEVLNSDQFVQYPDDNFQAGVTVVDNRTGEIKAIGGGRNQEAGENRSNYATHIKRSPGSTIKPILSYGPAIEHLKWSTYQQIEDEEMTYTGSDQVIRNYNGQYHGLMSIREALTQSWNTPAVKTFQEVGADKAQEFAGNIGINIEGSVYESYALGSFDEGISPLDLAGAYSAFANEGTYNEPHTVRKVVFPDGREINMQPEGVQAMSDYTAYMVTDMLKSVVEEGTGQLAAIGGVPVAGKTGTTNFNEETKQKYNIDEGVPDVWFAGYTSNYTAAVWTGYPRIDENSYIKTREDRQIAQHIFREVMSGMVNEETGEFAKPDSVEEITIDTSTGERADSSSSRSDLVTELFVTGTTVKDAYSLVEDEWEKKQKEAREEERAKQEQQRRERERSEERERRKEEQQETDNDEDESESEVVDEDGLNIEIDPSDDESNEEPNDSSNDEEQGSDEEDNVEEEKEEDKKEEKEEKEEKKQEKEDEKEEERDEENNESNSSSSDDESDSDESDSDSEEEDN</sequence>
<dbReference type="CAZy" id="GT51">
    <property type="family name" value="Glycosyltransferase Family 51"/>
</dbReference>
<evidence type="ECO:0000256" key="3">
    <source>
        <dbReference type="ARBA" id="ARBA00022645"/>
    </source>
</evidence>
<comment type="catalytic activity">
    <reaction evidence="12">
        <text>Preferential cleavage: (Ac)2-L-Lys-D-Ala-|-D-Ala. Also transpeptidation of peptidyl-alanyl moieties that are N-acyl substituents of D-alanine.</text>
        <dbReference type="EC" id="3.4.16.4"/>
    </reaction>
</comment>
<evidence type="ECO:0000256" key="12">
    <source>
        <dbReference type="ARBA" id="ARBA00034000"/>
    </source>
</evidence>
<keyword evidence="7" id="KW-0378">Hydrolase</keyword>
<evidence type="ECO:0000256" key="4">
    <source>
        <dbReference type="ARBA" id="ARBA00022670"/>
    </source>
</evidence>
<name>D3FTT1_ALKPO</name>
<dbReference type="GO" id="GO:0071555">
    <property type="term" value="P:cell wall organization"/>
    <property type="evidence" value="ECO:0007669"/>
    <property type="project" value="UniProtKB-KW"/>
</dbReference>
<dbReference type="GO" id="GO:0030288">
    <property type="term" value="C:outer membrane-bounded periplasmic space"/>
    <property type="evidence" value="ECO:0007669"/>
    <property type="project" value="TreeGrafter"/>
</dbReference>
<organism evidence="18 19">
    <name type="scientific">Alkalihalophilus pseudofirmus (strain ATCC BAA-2126 / JCM 17055 / OF4)</name>
    <name type="common">Bacillus pseudofirmus</name>
    <dbReference type="NCBI Taxonomy" id="398511"/>
    <lineage>
        <taxon>Bacteria</taxon>
        <taxon>Bacillati</taxon>
        <taxon>Bacillota</taxon>
        <taxon>Bacilli</taxon>
        <taxon>Bacillales</taxon>
        <taxon>Bacillaceae</taxon>
        <taxon>Alkalihalophilus</taxon>
    </lineage>
</organism>
<dbReference type="Proteomes" id="UP000001544">
    <property type="component" value="Chromosome"/>
</dbReference>
<dbReference type="Pfam" id="PF00905">
    <property type="entry name" value="Transpeptidase"/>
    <property type="match status" value="1"/>
</dbReference>
<keyword evidence="5" id="KW-0328">Glycosyltransferase</keyword>
<feature type="compositionally biased region" description="Acidic residues" evidence="14">
    <location>
        <begin position="821"/>
        <end position="839"/>
    </location>
</feature>
<protein>
    <submittedName>
        <fullName evidence="18">Penicillin-binding proteins 1A/1B</fullName>
    </submittedName>
</protein>
<evidence type="ECO:0000313" key="19">
    <source>
        <dbReference type="Proteomes" id="UP000001544"/>
    </source>
</evidence>
<dbReference type="HOGENOM" id="CLU_006354_2_5_9"/>
<keyword evidence="19" id="KW-1185">Reference proteome</keyword>
<keyword evidence="8" id="KW-0133">Cell shape</keyword>
<dbReference type="Gene3D" id="1.10.3810.10">
    <property type="entry name" value="Biosynthetic peptidoglycan transglycosylase-like"/>
    <property type="match status" value="1"/>
</dbReference>
<comment type="catalytic activity">
    <reaction evidence="13">
        <text>[GlcNAc-(1-&gt;4)-Mur2Ac(oyl-L-Ala-gamma-D-Glu-L-Lys-D-Ala-D-Ala)](n)-di-trans,octa-cis-undecaprenyl diphosphate + beta-D-GlcNAc-(1-&gt;4)-Mur2Ac(oyl-L-Ala-gamma-D-Glu-L-Lys-D-Ala-D-Ala)-di-trans,octa-cis-undecaprenyl diphosphate = [GlcNAc-(1-&gt;4)-Mur2Ac(oyl-L-Ala-gamma-D-Glu-L-Lys-D-Ala-D-Ala)](n+1)-di-trans,octa-cis-undecaprenyl diphosphate + di-trans,octa-cis-undecaprenyl diphosphate + H(+)</text>
        <dbReference type="Rhea" id="RHEA:23708"/>
        <dbReference type="Rhea" id="RHEA-COMP:9602"/>
        <dbReference type="Rhea" id="RHEA-COMP:9603"/>
        <dbReference type="ChEBI" id="CHEBI:15378"/>
        <dbReference type="ChEBI" id="CHEBI:58405"/>
        <dbReference type="ChEBI" id="CHEBI:60033"/>
        <dbReference type="ChEBI" id="CHEBI:78435"/>
        <dbReference type="EC" id="2.4.99.28"/>
    </reaction>
</comment>
<dbReference type="Gene3D" id="3.40.710.10">
    <property type="entry name" value="DD-peptidase/beta-lactamase superfamily"/>
    <property type="match status" value="1"/>
</dbReference>
<evidence type="ECO:0000259" key="17">
    <source>
        <dbReference type="Pfam" id="PF00912"/>
    </source>
</evidence>
<dbReference type="SUPFAM" id="SSF53955">
    <property type="entry name" value="Lysozyme-like"/>
    <property type="match status" value="1"/>
</dbReference>
<evidence type="ECO:0000256" key="11">
    <source>
        <dbReference type="ARBA" id="ARBA00023316"/>
    </source>
</evidence>
<feature type="domain" description="Glycosyl transferase family 51" evidence="17">
    <location>
        <begin position="79"/>
        <end position="251"/>
    </location>
</feature>
<dbReference type="GO" id="GO:0006508">
    <property type="term" value="P:proteolysis"/>
    <property type="evidence" value="ECO:0007669"/>
    <property type="project" value="UniProtKB-KW"/>
</dbReference>
<dbReference type="GO" id="GO:0008658">
    <property type="term" value="F:penicillin binding"/>
    <property type="evidence" value="ECO:0007669"/>
    <property type="project" value="InterPro"/>
</dbReference>
<feature type="region of interest" description="Disordered" evidence="14">
    <location>
        <begin position="644"/>
        <end position="669"/>
    </location>
</feature>
<keyword evidence="10" id="KW-0511">Multifunctional enzyme</keyword>
<dbReference type="GO" id="GO:0008955">
    <property type="term" value="F:peptidoglycan glycosyltransferase activity"/>
    <property type="evidence" value="ECO:0007669"/>
    <property type="project" value="UniProtKB-EC"/>
</dbReference>
<evidence type="ECO:0000256" key="8">
    <source>
        <dbReference type="ARBA" id="ARBA00022960"/>
    </source>
</evidence>
<keyword evidence="3" id="KW-0121">Carboxypeptidase</keyword>
<dbReference type="FunFam" id="1.10.3810.10:FF:000001">
    <property type="entry name" value="Penicillin-binding protein 1A"/>
    <property type="match status" value="1"/>
</dbReference>
<dbReference type="GO" id="GO:0009252">
    <property type="term" value="P:peptidoglycan biosynthetic process"/>
    <property type="evidence" value="ECO:0007669"/>
    <property type="project" value="UniProtKB-KW"/>
</dbReference>
<dbReference type="SUPFAM" id="SSF56601">
    <property type="entry name" value="beta-lactamase/transpeptidase-like"/>
    <property type="match status" value="1"/>
</dbReference>
<dbReference type="InterPro" id="IPR050396">
    <property type="entry name" value="Glycosyltr_51/Transpeptidase"/>
</dbReference>
<feature type="compositionally biased region" description="Basic and acidic residues" evidence="14">
    <location>
        <begin position="785"/>
        <end position="802"/>
    </location>
</feature>
<keyword evidence="6" id="KW-0808">Transferase</keyword>
<dbReference type="InterPro" id="IPR036950">
    <property type="entry name" value="PBP_transglycosylase"/>
</dbReference>
<proteinExistence type="inferred from homology"/>
<evidence type="ECO:0000259" key="16">
    <source>
        <dbReference type="Pfam" id="PF00905"/>
    </source>
</evidence>
<evidence type="ECO:0000256" key="15">
    <source>
        <dbReference type="SAM" id="Phobius"/>
    </source>
</evidence>
<keyword evidence="15" id="KW-0812">Transmembrane</keyword>